<feature type="domain" description="Glycosyltransferase 2-like" evidence="1">
    <location>
        <begin position="7"/>
        <end position="133"/>
    </location>
</feature>
<dbReference type="Proteomes" id="UP000192738">
    <property type="component" value="Unassembled WGS sequence"/>
</dbReference>
<dbReference type="SUPFAM" id="SSF53448">
    <property type="entry name" value="Nucleotide-diphospho-sugar transferases"/>
    <property type="match status" value="1"/>
</dbReference>
<dbReference type="PANTHER" id="PTHR22916:SF3">
    <property type="entry name" value="UDP-GLCNAC:BETAGAL BETA-1,3-N-ACETYLGLUCOSAMINYLTRANSFERASE-LIKE PROTEIN 1"/>
    <property type="match status" value="1"/>
</dbReference>
<dbReference type="Gene3D" id="3.90.550.10">
    <property type="entry name" value="Spore Coat Polysaccharide Biosynthesis Protein SpsA, Chain A"/>
    <property type="match status" value="1"/>
</dbReference>
<dbReference type="Pfam" id="PF00535">
    <property type="entry name" value="Glycos_transf_2"/>
    <property type="match status" value="1"/>
</dbReference>
<keyword evidence="3" id="KW-1185">Reference proteome</keyword>
<keyword evidence="2" id="KW-0808">Transferase</keyword>
<dbReference type="CDD" id="cd00761">
    <property type="entry name" value="Glyco_tranf_GTA_type"/>
    <property type="match status" value="1"/>
</dbReference>
<dbReference type="OrthoDB" id="9815829at2"/>
<protein>
    <submittedName>
        <fullName evidence="2">Glycosyltransferase involved in cell wall bisynthesis</fullName>
    </submittedName>
</protein>
<dbReference type="InterPro" id="IPR029044">
    <property type="entry name" value="Nucleotide-diphossugar_trans"/>
</dbReference>
<dbReference type="EMBL" id="FWXI01000031">
    <property type="protein sequence ID" value="SMD13529.1"/>
    <property type="molecule type" value="Genomic_DNA"/>
</dbReference>
<gene>
    <name evidence="2" type="ORF">SAMN04488500_13123</name>
</gene>
<dbReference type="GO" id="GO:0016758">
    <property type="term" value="F:hexosyltransferase activity"/>
    <property type="evidence" value="ECO:0007669"/>
    <property type="project" value="UniProtKB-ARBA"/>
</dbReference>
<sequence length="293" mass="33908">MHKPLVTVAIPTFNRPCGLQRTLKQITGQTYKNLEIIIGDNCSSSHETQTIINDLASKDKRIISYRHDENIGPFNNFKFLLNKASGEYFMWASDDDEWSSNFVSACMEKFTDNVGSVMSGIGVIIRGSGLRYKFPILEISPAKTIYENAIIFLNNMQSSLIYGIHKKSLIEWVINEQPFDWFDCYFVLKQIILNGYQIIPEYLYTAGVDGNNYVLKPFYPSAGRVFIYFPFYKACSDLILNEAAFTNEEKRRLLFLLTTITLSNFTNYEKESQHNKVQQPYYVLEQYLLDEKI</sequence>
<dbReference type="STRING" id="112901.SAMN04488500_13123"/>
<accession>A0A1W2EUZ3</accession>
<name>A0A1W2EUZ3_9FIRM</name>
<evidence type="ECO:0000313" key="3">
    <source>
        <dbReference type="Proteomes" id="UP000192738"/>
    </source>
</evidence>
<evidence type="ECO:0000259" key="1">
    <source>
        <dbReference type="Pfam" id="PF00535"/>
    </source>
</evidence>
<dbReference type="PANTHER" id="PTHR22916">
    <property type="entry name" value="GLYCOSYLTRANSFERASE"/>
    <property type="match status" value="1"/>
</dbReference>
<organism evidence="2 3">
    <name type="scientific">Sporomusa malonica</name>
    <dbReference type="NCBI Taxonomy" id="112901"/>
    <lineage>
        <taxon>Bacteria</taxon>
        <taxon>Bacillati</taxon>
        <taxon>Bacillota</taxon>
        <taxon>Negativicutes</taxon>
        <taxon>Selenomonadales</taxon>
        <taxon>Sporomusaceae</taxon>
        <taxon>Sporomusa</taxon>
    </lineage>
</organism>
<proteinExistence type="predicted"/>
<dbReference type="RefSeq" id="WP_084578258.1">
    <property type="nucleotide sequence ID" value="NZ_CP155572.1"/>
</dbReference>
<dbReference type="AlphaFoldDB" id="A0A1W2EUZ3"/>
<reference evidence="2 3" key="1">
    <citation type="submission" date="2017-04" db="EMBL/GenBank/DDBJ databases">
        <authorList>
            <person name="Afonso C.L."/>
            <person name="Miller P.J."/>
            <person name="Scott M.A."/>
            <person name="Spackman E."/>
            <person name="Goraichik I."/>
            <person name="Dimitrov K.M."/>
            <person name="Suarez D.L."/>
            <person name="Swayne D.E."/>
        </authorList>
    </citation>
    <scope>NUCLEOTIDE SEQUENCE [LARGE SCALE GENOMIC DNA]</scope>
    <source>
        <strain evidence="2 3">DSM 5090</strain>
    </source>
</reference>
<dbReference type="InterPro" id="IPR001173">
    <property type="entry name" value="Glyco_trans_2-like"/>
</dbReference>
<evidence type="ECO:0000313" key="2">
    <source>
        <dbReference type="EMBL" id="SMD13529.1"/>
    </source>
</evidence>